<proteinExistence type="predicted"/>
<name>A0A182QCU6_9DIPT</name>
<evidence type="ECO:0000313" key="1">
    <source>
        <dbReference type="EnsemblMetazoa" id="AFAF007599-PA"/>
    </source>
</evidence>
<accession>A0A182QCU6</accession>
<dbReference type="Proteomes" id="UP000075886">
    <property type="component" value="Unassembled WGS sequence"/>
</dbReference>
<dbReference type="AlphaFoldDB" id="A0A182QCU6"/>
<reference evidence="2" key="1">
    <citation type="submission" date="2014-01" db="EMBL/GenBank/DDBJ databases">
        <title>The Genome Sequence of Anopheles farauti FAR1 (V2).</title>
        <authorList>
            <consortium name="The Broad Institute Genomics Platform"/>
            <person name="Neafsey D.E."/>
            <person name="Besansky N."/>
            <person name="Howell P."/>
            <person name="Walton C."/>
            <person name="Young S.K."/>
            <person name="Zeng Q."/>
            <person name="Gargeya S."/>
            <person name="Fitzgerald M."/>
            <person name="Haas B."/>
            <person name="Abouelleil A."/>
            <person name="Allen A.W."/>
            <person name="Alvarado L."/>
            <person name="Arachchi H.M."/>
            <person name="Berlin A.M."/>
            <person name="Chapman S.B."/>
            <person name="Gainer-Dewar J."/>
            <person name="Goldberg J."/>
            <person name="Griggs A."/>
            <person name="Gujja S."/>
            <person name="Hansen M."/>
            <person name="Howarth C."/>
            <person name="Imamovic A."/>
            <person name="Ireland A."/>
            <person name="Larimer J."/>
            <person name="McCowan C."/>
            <person name="Murphy C."/>
            <person name="Pearson M."/>
            <person name="Poon T.W."/>
            <person name="Priest M."/>
            <person name="Roberts A."/>
            <person name="Saif S."/>
            <person name="Shea T."/>
            <person name="Sisk P."/>
            <person name="Sykes S."/>
            <person name="Wortman J."/>
            <person name="Nusbaum C."/>
            <person name="Birren B."/>
        </authorList>
    </citation>
    <scope>NUCLEOTIDE SEQUENCE [LARGE SCALE GENOMIC DNA]</scope>
    <source>
        <strain evidence="2">FAR1</strain>
    </source>
</reference>
<evidence type="ECO:0000313" key="2">
    <source>
        <dbReference type="Proteomes" id="UP000075886"/>
    </source>
</evidence>
<sequence length="554" mass="62236">MVMAVSSVEKSQSAFIAGERQKSRISLAQISLPIFAGDPNGHALLLLIDHQFQIGLANRFDVDREGVRSYGERKLYATPILVEPNARVPVEDGLEEPTGTGYEIARARLVVTVFTPHVERRPQVLAIALIEHRGCLLQLIKLQMSDRRIDQEHGVGLLDGRTDLVAFVLGMEVAFRVVQQRQTSGHLQQLLASALRHLVVVATVTRHELAEEQIVRRHHVRERIVRYIPVVLIRSHGPADVVLVGRVVILHPTLPEQCRVRHEIAHFPPQPVQVTGGVVVLPGGKRYIGRHVMLLVAILRATVRRHLGAGKSRLPRELDTLEPVLARVGTGTTADGGPILEHMGGIYRIHQQDGRIHPNLRVPEAVALVFLLHETSPSEPGRSEPMQIVLVRARGTRDVTDLPSAFLRRGGERGIEQELFRHRVRPYLHQLRNVRIRNANVMAEGLYGWIFHLNGHSAQLRVLLAGRYELGARLPAKVGGSLRTRDLYQPRLYDTHRTEPLHPDTVHQYRVVVPMGVQFVHDAIVGRFFHRHKLALLHVELISAGLRYSARGRR</sequence>
<protein>
    <submittedName>
        <fullName evidence="1">Uncharacterized protein</fullName>
    </submittedName>
</protein>
<dbReference type="EMBL" id="AXCN02000725">
    <property type="status" value="NOT_ANNOTATED_CDS"/>
    <property type="molecule type" value="Genomic_DNA"/>
</dbReference>
<organism evidence="1 2">
    <name type="scientific">Anopheles farauti</name>
    <dbReference type="NCBI Taxonomy" id="69004"/>
    <lineage>
        <taxon>Eukaryota</taxon>
        <taxon>Metazoa</taxon>
        <taxon>Ecdysozoa</taxon>
        <taxon>Arthropoda</taxon>
        <taxon>Hexapoda</taxon>
        <taxon>Insecta</taxon>
        <taxon>Pterygota</taxon>
        <taxon>Neoptera</taxon>
        <taxon>Endopterygota</taxon>
        <taxon>Diptera</taxon>
        <taxon>Nematocera</taxon>
        <taxon>Culicoidea</taxon>
        <taxon>Culicidae</taxon>
        <taxon>Anophelinae</taxon>
        <taxon>Anopheles</taxon>
    </lineage>
</organism>
<reference evidence="1" key="2">
    <citation type="submission" date="2020-05" db="UniProtKB">
        <authorList>
            <consortium name="EnsemblMetazoa"/>
        </authorList>
    </citation>
    <scope>IDENTIFICATION</scope>
    <source>
        <strain evidence="1">FAR1</strain>
    </source>
</reference>
<dbReference type="EnsemblMetazoa" id="AFAF007599-RA">
    <property type="protein sequence ID" value="AFAF007599-PA"/>
    <property type="gene ID" value="AFAF007599"/>
</dbReference>
<dbReference type="VEuPathDB" id="VectorBase:AFAF007599"/>
<keyword evidence="2" id="KW-1185">Reference proteome</keyword>